<feature type="compositionally biased region" description="Basic residues" evidence="1">
    <location>
        <begin position="79"/>
        <end position="93"/>
    </location>
</feature>
<dbReference type="OrthoDB" id="10261904at2759"/>
<dbReference type="EMBL" id="JAAAHY010001463">
    <property type="protein sequence ID" value="KAF9948999.1"/>
    <property type="molecule type" value="Genomic_DNA"/>
</dbReference>
<proteinExistence type="predicted"/>
<feature type="region of interest" description="Disordered" evidence="1">
    <location>
        <begin position="49"/>
        <end position="93"/>
    </location>
</feature>
<organism evidence="2 3">
    <name type="scientific">Mortierella alpina</name>
    <name type="common">Oleaginous fungus</name>
    <name type="synonym">Mortierella renispora</name>
    <dbReference type="NCBI Taxonomy" id="64518"/>
    <lineage>
        <taxon>Eukaryota</taxon>
        <taxon>Fungi</taxon>
        <taxon>Fungi incertae sedis</taxon>
        <taxon>Mucoromycota</taxon>
        <taxon>Mortierellomycotina</taxon>
        <taxon>Mortierellomycetes</taxon>
        <taxon>Mortierellales</taxon>
        <taxon>Mortierellaceae</taxon>
        <taxon>Mortierella</taxon>
    </lineage>
</organism>
<keyword evidence="3" id="KW-1185">Reference proteome</keyword>
<protein>
    <submittedName>
        <fullName evidence="2">Uncharacterized protein</fullName>
    </submittedName>
</protein>
<gene>
    <name evidence="2" type="ORF">BGZ70_001978</name>
</gene>
<dbReference type="AlphaFoldDB" id="A0A9P6LX36"/>
<reference evidence="2" key="1">
    <citation type="journal article" date="2020" name="Fungal Divers.">
        <title>Resolving the Mortierellaceae phylogeny through synthesis of multi-gene phylogenetics and phylogenomics.</title>
        <authorList>
            <person name="Vandepol N."/>
            <person name="Liber J."/>
            <person name="Desiro A."/>
            <person name="Na H."/>
            <person name="Kennedy M."/>
            <person name="Barry K."/>
            <person name="Grigoriev I.V."/>
            <person name="Miller A.N."/>
            <person name="O'Donnell K."/>
            <person name="Stajich J.E."/>
            <person name="Bonito G."/>
        </authorList>
    </citation>
    <scope>NUCLEOTIDE SEQUENCE</scope>
    <source>
        <strain evidence="2">CK1249</strain>
    </source>
</reference>
<comment type="caution">
    <text evidence="2">The sequence shown here is derived from an EMBL/GenBank/DDBJ whole genome shotgun (WGS) entry which is preliminary data.</text>
</comment>
<accession>A0A9P6LX36</accession>
<dbReference type="Proteomes" id="UP000738359">
    <property type="component" value="Unassembled WGS sequence"/>
</dbReference>
<sequence length="93" mass="10636">MVTERDVQLVQDIESRINKVMLEYPISENKALELLSEVTSAKRAANMTLHDNQFGEKKRIREQKRQALAEARDPGLKARFQKPKSGKRKSGAK</sequence>
<evidence type="ECO:0000313" key="3">
    <source>
        <dbReference type="Proteomes" id="UP000738359"/>
    </source>
</evidence>
<feature type="compositionally biased region" description="Basic and acidic residues" evidence="1">
    <location>
        <begin position="53"/>
        <end position="76"/>
    </location>
</feature>
<evidence type="ECO:0000313" key="2">
    <source>
        <dbReference type="EMBL" id="KAF9948999.1"/>
    </source>
</evidence>
<name>A0A9P6LX36_MORAP</name>
<evidence type="ECO:0000256" key="1">
    <source>
        <dbReference type="SAM" id="MobiDB-lite"/>
    </source>
</evidence>